<accession>A0A1V9XDG5</accession>
<name>A0A1V9XDG5_9ACAR</name>
<dbReference type="Proteomes" id="UP000192247">
    <property type="component" value="Unassembled WGS sequence"/>
</dbReference>
<protein>
    <submittedName>
        <fullName evidence="2">Uncharacterized protein</fullName>
    </submittedName>
</protein>
<dbReference type="AlphaFoldDB" id="A0A1V9XDG5"/>
<keyword evidence="3" id="KW-1185">Reference proteome</keyword>
<comment type="caution">
    <text evidence="2">The sequence shown here is derived from an EMBL/GenBank/DDBJ whole genome shotgun (WGS) entry which is preliminary data.</text>
</comment>
<reference evidence="2 3" key="1">
    <citation type="journal article" date="2017" name="Gigascience">
        <title>Draft genome of the honey bee ectoparasitic mite, Tropilaelaps mercedesae, is shaped by the parasitic life history.</title>
        <authorList>
            <person name="Dong X."/>
            <person name="Armstrong S.D."/>
            <person name="Xia D."/>
            <person name="Makepeace B.L."/>
            <person name="Darby A.C."/>
            <person name="Kadowaki T."/>
        </authorList>
    </citation>
    <scope>NUCLEOTIDE SEQUENCE [LARGE SCALE GENOMIC DNA]</scope>
    <source>
        <strain evidence="2">Wuxi-XJTLU</strain>
    </source>
</reference>
<evidence type="ECO:0000313" key="3">
    <source>
        <dbReference type="Proteomes" id="UP000192247"/>
    </source>
</evidence>
<organism evidence="2 3">
    <name type="scientific">Tropilaelaps mercedesae</name>
    <dbReference type="NCBI Taxonomy" id="418985"/>
    <lineage>
        <taxon>Eukaryota</taxon>
        <taxon>Metazoa</taxon>
        <taxon>Ecdysozoa</taxon>
        <taxon>Arthropoda</taxon>
        <taxon>Chelicerata</taxon>
        <taxon>Arachnida</taxon>
        <taxon>Acari</taxon>
        <taxon>Parasitiformes</taxon>
        <taxon>Mesostigmata</taxon>
        <taxon>Gamasina</taxon>
        <taxon>Dermanyssoidea</taxon>
        <taxon>Laelapidae</taxon>
        <taxon>Tropilaelaps</taxon>
    </lineage>
</organism>
<proteinExistence type="predicted"/>
<evidence type="ECO:0000256" key="1">
    <source>
        <dbReference type="SAM" id="SignalP"/>
    </source>
</evidence>
<dbReference type="EMBL" id="MNPL01014505">
    <property type="protein sequence ID" value="OQR71476.1"/>
    <property type="molecule type" value="Genomic_DNA"/>
</dbReference>
<gene>
    <name evidence="2" type="ORF">BIW11_10973</name>
</gene>
<feature type="signal peptide" evidence="1">
    <location>
        <begin position="1"/>
        <end position="26"/>
    </location>
</feature>
<keyword evidence="1" id="KW-0732">Signal</keyword>
<dbReference type="InParanoid" id="A0A1V9XDG5"/>
<evidence type="ECO:0000313" key="2">
    <source>
        <dbReference type="EMBL" id="OQR71476.1"/>
    </source>
</evidence>
<feature type="chain" id="PRO_5012935523" evidence="1">
    <location>
        <begin position="27"/>
        <end position="71"/>
    </location>
</feature>
<sequence>MFARLLMHSCLFILAASQGFAPLASADGASGASTPPFGGMPMDPLALMMAPANMAQNLMQRLLQLSGVGRG</sequence>